<keyword evidence="1" id="KW-0812">Transmembrane</keyword>
<evidence type="ECO:0000313" key="3">
    <source>
        <dbReference type="Proteomes" id="UP001259659"/>
    </source>
</evidence>
<sequence length="196" mass="21738">MAIPYPQSALIIYLCLIIIVSMIQESPLFVFLQSLAEDPLGDRSEVRTHLPKLITSLGFDDYSLDSDAAGSIAEAMALPHIEDAPVLAFEFGYDPEVDSRGPYLPHRPSHVDYPTQDQILSETSADYVISLSNDSLAVRGESYAKTIVFQEADQSLEKIPTYTCLTEEAAEDIILELHPGRTRNPTHTEQSSFSDF</sequence>
<comment type="caution">
    <text evidence="2">The sequence shown here is derived from an EMBL/GenBank/DDBJ whole genome shotgun (WGS) entry which is preliminary data.</text>
</comment>
<dbReference type="Proteomes" id="UP001259659">
    <property type="component" value="Unassembled WGS sequence"/>
</dbReference>
<proteinExistence type="predicted"/>
<protein>
    <submittedName>
        <fullName evidence="2">Uncharacterized protein</fullName>
    </submittedName>
</protein>
<feature type="transmembrane region" description="Helical" evidence="1">
    <location>
        <begin position="6"/>
        <end position="23"/>
    </location>
</feature>
<organism evidence="2 3">
    <name type="scientific">Haloarcula saliterrae</name>
    <dbReference type="NCBI Taxonomy" id="2950534"/>
    <lineage>
        <taxon>Archaea</taxon>
        <taxon>Methanobacteriati</taxon>
        <taxon>Methanobacteriota</taxon>
        <taxon>Stenosarchaea group</taxon>
        <taxon>Halobacteria</taxon>
        <taxon>Halobacteriales</taxon>
        <taxon>Haloarculaceae</taxon>
        <taxon>Haloarcula</taxon>
    </lineage>
</organism>
<evidence type="ECO:0000313" key="2">
    <source>
        <dbReference type="EMBL" id="MDS0261483.1"/>
    </source>
</evidence>
<reference evidence="2 3" key="1">
    <citation type="submission" date="2022-06" db="EMBL/GenBank/DDBJ databases">
        <title>Haloarcula sp. a new haloarchaeum isolate from saline soil.</title>
        <authorList>
            <person name="Strakova D."/>
            <person name="Galisteo C."/>
            <person name="Sanchez-Porro C."/>
            <person name="Ventosa A."/>
        </authorList>
    </citation>
    <scope>NUCLEOTIDE SEQUENCE [LARGE SCALE GENOMIC DNA]</scope>
    <source>
        <strain evidence="2 3">S1CR25-12</strain>
    </source>
</reference>
<keyword evidence="1" id="KW-1133">Transmembrane helix</keyword>
<gene>
    <name evidence="2" type="ORF">NDI56_18940</name>
</gene>
<accession>A0ABU2FHR8</accession>
<name>A0ABU2FHR8_9EURY</name>
<dbReference type="EMBL" id="JAMQON010000007">
    <property type="protein sequence ID" value="MDS0261483.1"/>
    <property type="molecule type" value="Genomic_DNA"/>
</dbReference>
<evidence type="ECO:0000256" key="1">
    <source>
        <dbReference type="SAM" id="Phobius"/>
    </source>
</evidence>
<dbReference type="RefSeq" id="WP_310921340.1">
    <property type="nucleotide sequence ID" value="NZ_JAMQON010000007.1"/>
</dbReference>
<keyword evidence="3" id="KW-1185">Reference proteome</keyword>
<keyword evidence="1" id="KW-0472">Membrane</keyword>